<comment type="caution">
    <text evidence="2">The sequence shown here is derived from an EMBL/GenBank/DDBJ whole genome shotgun (WGS) entry which is preliminary data.</text>
</comment>
<evidence type="ECO:0000256" key="1">
    <source>
        <dbReference type="SAM" id="MobiDB-lite"/>
    </source>
</evidence>
<accession>A0A9P4XVJ5</accession>
<feature type="region of interest" description="Disordered" evidence="1">
    <location>
        <begin position="1"/>
        <end position="87"/>
    </location>
</feature>
<feature type="compositionally biased region" description="Polar residues" evidence="1">
    <location>
        <begin position="648"/>
        <end position="657"/>
    </location>
</feature>
<feature type="compositionally biased region" description="Basic and acidic residues" evidence="1">
    <location>
        <begin position="469"/>
        <end position="481"/>
    </location>
</feature>
<feature type="compositionally biased region" description="Polar residues" evidence="1">
    <location>
        <begin position="374"/>
        <end position="392"/>
    </location>
</feature>
<name>A0A9P4XVJ5_CRYP1</name>
<proteinExistence type="predicted"/>
<feature type="compositionally biased region" description="Low complexity" evidence="1">
    <location>
        <begin position="292"/>
        <end position="303"/>
    </location>
</feature>
<dbReference type="GeneID" id="63837999"/>
<feature type="compositionally biased region" description="Basic and acidic residues" evidence="1">
    <location>
        <begin position="413"/>
        <end position="433"/>
    </location>
</feature>
<dbReference type="OrthoDB" id="10655633at2759"/>
<reference evidence="2" key="1">
    <citation type="journal article" date="2020" name="Phytopathology">
        <title>Genome sequence of the chestnut blight fungus Cryphonectria parasitica EP155: A fundamental resource for an archetypical invasive plant pathogen.</title>
        <authorList>
            <person name="Crouch J.A."/>
            <person name="Dawe A."/>
            <person name="Aerts A."/>
            <person name="Barry K."/>
            <person name="Churchill A.C.L."/>
            <person name="Grimwood J."/>
            <person name="Hillman B."/>
            <person name="Milgroom M.G."/>
            <person name="Pangilinan J."/>
            <person name="Smith M."/>
            <person name="Salamov A."/>
            <person name="Schmutz J."/>
            <person name="Yadav J."/>
            <person name="Grigoriev I.V."/>
            <person name="Nuss D."/>
        </authorList>
    </citation>
    <scope>NUCLEOTIDE SEQUENCE</scope>
    <source>
        <strain evidence="2">EP155</strain>
    </source>
</reference>
<keyword evidence="3" id="KW-1185">Reference proteome</keyword>
<dbReference type="RefSeq" id="XP_040772687.1">
    <property type="nucleotide sequence ID" value="XM_040920870.1"/>
</dbReference>
<dbReference type="Proteomes" id="UP000803844">
    <property type="component" value="Unassembled WGS sequence"/>
</dbReference>
<dbReference type="EMBL" id="MU032351">
    <property type="protein sequence ID" value="KAF3761708.1"/>
    <property type="molecule type" value="Genomic_DNA"/>
</dbReference>
<sequence>MSSSARRNIHKVSPFETAEPLGAKLPDQRQRAAASEKTAQTWFSPAQPPASELPKLGTFSDDEDEDTAATTSTHHEKPYPEPFLPPFSRQPHPISLRTTEENSFDWQRLRTTYNPLSPPPDDATTAEGVRLGVVADASDRRWREQVMRLGRWTASGHTAYISGHWGPPEPCDLDELRAVERRALDIEFRRAPVIARRPVKGGKGRRCTGAYWAGRNRVLPWQVENRRTSQKVAGVVRRHVEVATEDVVMADDDDLFVDDEHEDLTLSRPLRSELKRAPKPRVLSSQDKINTRTRTQTTPQTAQSRKRERPGSFSAAVDQLSPFGTSRSNEDHDTPMAKTITQPAPSGGTIGDGLSASSPSTPASRRAQMGTVLGTKTSAADSAQQQRHSTVTVVGASAASEHSRVPVQSPVGRDSRTVLEQEPRPRTQARIDLEFNPVRASMVDKQSQRQRQHRDQQQPLLPVAQQSDHPTKGEKGGRRGDQTWNPSHGIIFGAPPKRGRRTTTNTLAQVASPIPPNITSMNDPNTSDDDDNDGYVTAATTSSRTQPPAVAPLIPRPGSPLYTATANNLSHLFEEQIRHAGEALPSTLTHPGGDPTRPLTRDVTGLPSLGVDGIQSFSDSWEEEDEGWSRGGIAAAGGGPGANLTVAAPQSPSGRSVHSSDAEGTDRSWPNEQADADGLEWFAPEYILPTHRPVGAGPASGRRVAVLENALDRKKGGQGSSLSTQDKTSTRGGSRGRYGGNSKSSRPTVAAKAALVGGSGAEVMAREKRNGCWGIEDAEWDCVYAALREKRFGQRAIEVPR</sequence>
<evidence type="ECO:0000313" key="2">
    <source>
        <dbReference type="EMBL" id="KAF3761708.1"/>
    </source>
</evidence>
<gene>
    <name evidence="2" type="ORF">M406DRAFT_333763</name>
</gene>
<feature type="region of interest" description="Disordered" evidence="1">
    <location>
        <begin position="268"/>
        <end position="500"/>
    </location>
</feature>
<feature type="region of interest" description="Disordered" evidence="1">
    <location>
        <begin position="711"/>
        <end position="749"/>
    </location>
</feature>
<feature type="region of interest" description="Disordered" evidence="1">
    <location>
        <begin position="618"/>
        <end position="672"/>
    </location>
</feature>
<feature type="compositionally biased region" description="Low complexity" evidence="1">
    <location>
        <begin position="355"/>
        <end position="367"/>
    </location>
</feature>
<dbReference type="AlphaFoldDB" id="A0A9P4XVJ5"/>
<protein>
    <submittedName>
        <fullName evidence="2">Uncharacterized protein</fullName>
    </submittedName>
</protein>
<feature type="region of interest" description="Disordered" evidence="1">
    <location>
        <begin position="512"/>
        <end position="534"/>
    </location>
</feature>
<evidence type="ECO:0000313" key="3">
    <source>
        <dbReference type="Proteomes" id="UP000803844"/>
    </source>
</evidence>
<organism evidence="2 3">
    <name type="scientific">Cryphonectria parasitica (strain ATCC 38755 / EP155)</name>
    <dbReference type="NCBI Taxonomy" id="660469"/>
    <lineage>
        <taxon>Eukaryota</taxon>
        <taxon>Fungi</taxon>
        <taxon>Dikarya</taxon>
        <taxon>Ascomycota</taxon>
        <taxon>Pezizomycotina</taxon>
        <taxon>Sordariomycetes</taxon>
        <taxon>Sordariomycetidae</taxon>
        <taxon>Diaporthales</taxon>
        <taxon>Cryphonectriaceae</taxon>
        <taxon>Cryphonectria-Endothia species complex</taxon>
        <taxon>Cryphonectria</taxon>
    </lineage>
</organism>
<feature type="region of interest" description="Disordered" evidence="1">
    <location>
        <begin position="584"/>
        <end position="605"/>
    </location>
</feature>